<feature type="region of interest" description="Disordered" evidence="1">
    <location>
        <begin position="301"/>
        <end position="483"/>
    </location>
</feature>
<dbReference type="Pfam" id="PF00385">
    <property type="entry name" value="Chromo"/>
    <property type="match status" value="1"/>
</dbReference>
<feature type="domain" description="Chromo" evidence="2">
    <location>
        <begin position="8"/>
        <end position="64"/>
    </location>
</feature>
<sequence>MSESESEYEVESILRAKVEGGKRGRKAWSYLVKWKNYGHEDNTWEPTTSFGDGSEHFIDEFWSRIDVQGRDITNLRDFSVGEEFFPSGPPRKKKVKRARTPEESPEPPIQLSDPEQEDGPVTHEVEESAASPLPTRSKRPRPSVDEEKPAASKRKRGPPGIPARELAQSAHSKRKRSPVGSSVHEDEEISVPTTRKRGPPGIPARELHEPTPPPKRKRGPPGIPAAIVELQTLRPLKAEPLRAFSQGVEEEIAQLELEPVIADEPAPSPTKRRRGRPPGIRPAQLEAEERAAVEAAAVAAAKAASPRKALNGRRVVPDSRAERVVPDSRAGRVVPDSQAESSRGRKAVATEPASSSPRRLSLPRRRGRHPKTAPPTKKSPSADELLIVSDSDEGKGKARGKAHAPRGNANGTSAQEPMDVGALPDPPSIFGVPSLLSPDPSSVPEALPESQTTPPSPPPAHRLRAANPRVKIADDPHLTEVNGPEAIAVKARFMKRAANGRDKSSDNNHSAFVSGSKAGPGRSSSGLFPENSRLTVQKGVLTSVKPKKTRKAIAEEVPAVEQNGSPAFDSAEATEMPGLGQLDVQPEPESTPTGQELLEAAGMNDKAVEDLPDFEDAGGDGEPPSAPEAQNEVIEVESPRAFESPSAAQAGETAALQAKPLTFTSRVSMWGQSTIFGPLTLGFTGRAQSETGAADPSAEAKRYNFYLNLDPAASVPITLKDVQASQTFLDGLDSTARNPTGKFYKDNHAIALVGTLKAKRSYARVVPGDASTDEQKKHFERFITRLRAGELFIQMNRAETLVMCASENAILGQRLGIPAQLLGLGDTAIVAHVDVENYSQYAEAAVHADTARW</sequence>
<feature type="region of interest" description="Disordered" evidence="1">
    <location>
        <begin position="256"/>
        <end position="285"/>
    </location>
</feature>
<feature type="compositionally biased region" description="Acidic residues" evidence="1">
    <location>
        <begin position="610"/>
        <end position="619"/>
    </location>
</feature>
<feature type="compositionally biased region" description="Basic and acidic residues" evidence="1">
    <location>
        <begin position="315"/>
        <end position="330"/>
    </location>
</feature>
<dbReference type="OrthoDB" id="3268967at2759"/>
<dbReference type="Gene3D" id="2.40.50.40">
    <property type="match status" value="1"/>
</dbReference>
<accession>A0A4Q9N9B5</accession>
<evidence type="ECO:0000259" key="2">
    <source>
        <dbReference type="PROSITE" id="PS50013"/>
    </source>
</evidence>
<name>A0A4Q9N9B5_9APHY</name>
<dbReference type="SMART" id="SM00298">
    <property type="entry name" value="CHROMO"/>
    <property type="match status" value="1"/>
</dbReference>
<feature type="region of interest" description="Disordered" evidence="1">
    <location>
        <begin position="77"/>
        <end position="225"/>
    </location>
</feature>
<proteinExistence type="predicted"/>
<dbReference type="EMBL" id="ML143386">
    <property type="protein sequence ID" value="TBU35982.1"/>
    <property type="molecule type" value="Genomic_DNA"/>
</dbReference>
<dbReference type="Proteomes" id="UP000292957">
    <property type="component" value="Unassembled WGS sequence"/>
</dbReference>
<gene>
    <name evidence="3" type="ORF">BD311DRAFT_744968</name>
</gene>
<evidence type="ECO:0000313" key="3">
    <source>
        <dbReference type="EMBL" id="TBU35982.1"/>
    </source>
</evidence>
<dbReference type="PROSITE" id="PS50013">
    <property type="entry name" value="CHROMO_2"/>
    <property type="match status" value="1"/>
</dbReference>
<dbReference type="InterPro" id="IPR000953">
    <property type="entry name" value="Chromo/chromo_shadow_dom"/>
</dbReference>
<dbReference type="InterPro" id="IPR023780">
    <property type="entry name" value="Chromo_domain"/>
</dbReference>
<protein>
    <recommendedName>
        <fullName evidence="2">Chromo domain-containing protein</fullName>
    </recommendedName>
</protein>
<feature type="compositionally biased region" description="Basic residues" evidence="1">
    <location>
        <begin position="361"/>
        <end position="371"/>
    </location>
</feature>
<reference evidence="3" key="1">
    <citation type="submission" date="2019-01" db="EMBL/GenBank/DDBJ databases">
        <title>Draft genome sequences of three monokaryotic isolates of the white-rot basidiomycete fungus Dichomitus squalens.</title>
        <authorList>
            <consortium name="DOE Joint Genome Institute"/>
            <person name="Lopez S.C."/>
            <person name="Andreopoulos B."/>
            <person name="Pangilinan J."/>
            <person name="Lipzen A."/>
            <person name="Riley R."/>
            <person name="Ahrendt S."/>
            <person name="Ng V."/>
            <person name="Barry K."/>
            <person name="Daum C."/>
            <person name="Grigoriev I.V."/>
            <person name="Hilden K.S."/>
            <person name="Makela M.R."/>
            <person name="de Vries R.P."/>
        </authorList>
    </citation>
    <scope>NUCLEOTIDE SEQUENCE [LARGE SCALE GENOMIC DNA]</scope>
    <source>
        <strain evidence="3">OM18370.1</strain>
    </source>
</reference>
<dbReference type="AlphaFoldDB" id="A0A4Q9N9B5"/>
<feature type="region of interest" description="Disordered" evidence="1">
    <location>
        <begin position="546"/>
        <end position="632"/>
    </location>
</feature>
<organism evidence="3">
    <name type="scientific">Dichomitus squalens</name>
    <dbReference type="NCBI Taxonomy" id="114155"/>
    <lineage>
        <taxon>Eukaryota</taxon>
        <taxon>Fungi</taxon>
        <taxon>Dikarya</taxon>
        <taxon>Basidiomycota</taxon>
        <taxon>Agaricomycotina</taxon>
        <taxon>Agaricomycetes</taxon>
        <taxon>Polyporales</taxon>
        <taxon>Polyporaceae</taxon>
        <taxon>Dichomitus</taxon>
    </lineage>
</organism>
<dbReference type="InterPro" id="IPR016197">
    <property type="entry name" value="Chromo-like_dom_sf"/>
</dbReference>
<dbReference type="GO" id="GO:0006338">
    <property type="term" value="P:chromatin remodeling"/>
    <property type="evidence" value="ECO:0007669"/>
    <property type="project" value="UniProtKB-ARBA"/>
</dbReference>
<evidence type="ECO:0000256" key="1">
    <source>
        <dbReference type="SAM" id="MobiDB-lite"/>
    </source>
</evidence>
<feature type="compositionally biased region" description="Low complexity" evidence="1">
    <location>
        <begin position="432"/>
        <end position="453"/>
    </location>
</feature>
<dbReference type="SUPFAM" id="SSF54160">
    <property type="entry name" value="Chromo domain-like"/>
    <property type="match status" value="1"/>
</dbReference>
<feature type="region of interest" description="Disordered" evidence="1">
    <location>
        <begin position="498"/>
        <end position="531"/>
    </location>
</feature>